<feature type="compositionally biased region" description="Basic residues" evidence="1">
    <location>
        <begin position="56"/>
        <end position="73"/>
    </location>
</feature>
<comment type="caution">
    <text evidence="2">The sequence shown here is derived from an EMBL/GenBank/DDBJ whole genome shotgun (WGS) entry which is preliminary data.</text>
</comment>
<evidence type="ECO:0000313" key="2">
    <source>
        <dbReference type="EMBL" id="PCR89440.1"/>
    </source>
</evidence>
<protein>
    <submittedName>
        <fullName evidence="2">Uncharacterized protein</fullName>
    </submittedName>
</protein>
<keyword evidence="3" id="KW-1185">Reference proteome</keyword>
<proteinExistence type="predicted"/>
<organism evidence="2 3">
    <name type="scientific">Natrinema ejinorense</name>
    <dbReference type="NCBI Taxonomy" id="373386"/>
    <lineage>
        <taxon>Archaea</taxon>
        <taxon>Methanobacteriati</taxon>
        <taxon>Methanobacteriota</taxon>
        <taxon>Stenosarchaea group</taxon>
        <taxon>Halobacteria</taxon>
        <taxon>Halobacteriales</taxon>
        <taxon>Natrialbaceae</taxon>
        <taxon>Natrinema</taxon>
    </lineage>
</organism>
<dbReference type="AlphaFoldDB" id="A0A2A5QRH4"/>
<accession>A0A2A5QRH4</accession>
<feature type="compositionally biased region" description="Polar residues" evidence="1">
    <location>
        <begin position="36"/>
        <end position="54"/>
    </location>
</feature>
<feature type="compositionally biased region" description="Low complexity" evidence="1">
    <location>
        <begin position="74"/>
        <end position="91"/>
    </location>
</feature>
<dbReference type="EMBL" id="NXNI01000001">
    <property type="protein sequence ID" value="PCR89440.1"/>
    <property type="molecule type" value="Genomic_DNA"/>
</dbReference>
<gene>
    <name evidence="2" type="ORF">CP557_02140</name>
</gene>
<name>A0A2A5QRH4_9EURY</name>
<reference evidence="2 3" key="1">
    <citation type="submission" date="2017-09" db="EMBL/GenBank/DDBJ databases">
        <title>Genome sequences of Natrinema ejinorence JCM 13890T.</title>
        <authorList>
            <person name="Roh S.W."/>
            <person name="Kim Y.B."/>
            <person name="Kim J.Y."/>
        </authorList>
    </citation>
    <scope>NUCLEOTIDE SEQUENCE [LARGE SCALE GENOMIC DNA]</scope>
    <source>
        <strain evidence="2 3">JCM 13890</strain>
    </source>
</reference>
<dbReference type="Proteomes" id="UP000219689">
    <property type="component" value="Unassembled WGS sequence"/>
</dbReference>
<evidence type="ECO:0000256" key="1">
    <source>
        <dbReference type="SAM" id="MobiDB-lite"/>
    </source>
</evidence>
<sequence length="91" mass="9762">MMSAIASMPLETGKKSSGWMFVTSAAARSSARPLGRSQQKTIAMTQKTSTSLSRTARFRQKSPRKHVASRHASRSPSSETISSLETSTASS</sequence>
<feature type="region of interest" description="Disordered" evidence="1">
    <location>
        <begin position="26"/>
        <end position="91"/>
    </location>
</feature>
<evidence type="ECO:0000313" key="3">
    <source>
        <dbReference type="Proteomes" id="UP000219689"/>
    </source>
</evidence>